<evidence type="ECO:0000256" key="1">
    <source>
        <dbReference type="SAM" id="MobiDB-lite"/>
    </source>
</evidence>
<feature type="region of interest" description="Disordered" evidence="1">
    <location>
        <begin position="50"/>
        <end position="87"/>
    </location>
</feature>
<proteinExistence type="predicted"/>
<evidence type="ECO:0000313" key="3">
    <source>
        <dbReference type="Proteomes" id="UP000266178"/>
    </source>
</evidence>
<dbReference type="AlphaFoldDB" id="A0A399F940"/>
<reference evidence="2 3" key="1">
    <citation type="submission" date="2018-08" db="EMBL/GenBank/DDBJ databases">
        <title>Meiothermus granaticius genome AF-68 sequencing project.</title>
        <authorList>
            <person name="Da Costa M.S."/>
            <person name="Albuquerque L."/>
            <person name="Raposo P."/>
            <person name="Froufe H.J.C."/>
            <person name="Barroso C.S."/>
            <person name="Egas C."/>
        </authorList>
    </citation>
    <scope>NUCLEOTIDE SEQUENCE [LARGE SCALE GENOMIC DNA]</scope>
    <source>
        <strain evidence="2 3">AF-68</strain>
    </source>
</reference>
<feature type="compositionally biased region" description="Pro residues" evidence="1">
    <location>
        <begin position="69"/>
        <end position="80"/>
    </location>
</feature>
<sequence>MFLLMAVMIFVRILLAVVDYLPEFMREWNELMDDLFPRRRRRRSSYRRGPALLSFNNPQPYAEDEAPAFIPPVEDPPPYDPHQDPRLHYRQNAHPEIDVWSNPYDNLSRWNE</sequence>
<organism evidence="2 3">
    <name type="scientific">Meiothermus granaticius NBRC 107808</name>
    <dbReference type="NCBI Taxonomy" id="1227551"/>
    <lineage>
        <taxon>Bacteria</taxon>
        <taxon>Thermotogati</taxon>
        <taxon>Deinococcota</taxon>
        <taxon>Deinococci</taxon>
        <taxon>Thermales</taxon>
        <taxon>Thermaceae</taxon>
        <taxon>Meiothermus</taxon>
    </lineage>
</organism>
<evidence type="ECO:0000313" key="2">
    <source>
        <dbReference type="EMBL" id="RIH91151.1"/>
    </source>
</evidence>
<dbReference type="Proteomes" id="UP000266178">
    <property type="component" value="Unassembled WGS sequence"/>
</dbReference>
<keyword evidence="3" id="KW-1185">Reference proteome</keyword>
<comment type="caution">
    <text evidence="2">The sequence shown here is derived from an EMBL/GenBank/DDBJ whole genome shotgun (WGS) entry which is preliminary data.</text>
</comment>
<name>A0A399F940_9DEIN</name>
<accession>A0A399F940</accession>
<gene>
    <name evidence="2" type="ORF">Mgrana_02935</name>
</gene>
<dbReference type="EMBL" id="QWLB01000055">
    <property type="protein sequence ID" value="RIH91151.1"/>
    <property type="molecule type" value="Genomic_DNA"/>
</dbReference>
<protein>
    <submittedName>
        <fullName evidence="2">Uncharacterized protein</fullName>
    </submittedName>
</protein>